<dbReference type="PANTHER" id="PTHR11106:SF27">
    <property type="entry name" value="MACRO DOMAIN-CONTAINING PROTEIN"/>
    <property type="match status" value="1"/>
</dbReference>
<name>A0A251RSF1_HELAN</name>
<keyword evidence="3" id="KW-1185">Reference proteome</keyword>
<proteinExistence type="predicted"/>
<dbReference type="Pfam" id="PF01661">
    <property type="entry name" value="Macro"/>
    <property type="match status" value="3"/>
</dbReference>
<dbReference type="OMA" id="SRILHEC"/>
<protein>
    <submittedName>
        <fullName evidence="2">Putative macro domain-containing protein</fullName>
    </submittedName>
</protein>
<sequence length="458" mass="49730">MPLISASLKSPILLHSLSNRSLNPRFIFSTFLDSRAVVKQTFSFRQVTRAYSNMSGDGVAQFNLSPTSFLKIQKGDITRWLIDGSSDAIVNPANERMLGGGGADGAIHRAAGPELKTACYDVPEVRPGVRCPTGEARITPGFKLPASHVIHTVGPVYDVDSNAPASLSNAYRNSLRVARENNIQYVAFPAISCGVYGYPFDEAATVAISTIKEHCDAIKEVHFVLFSDDIYNVWLKKAGKRVGDFNLSPTTLLKIQKGDITRWFIDASSDAIVNPANERMLGGGGADGAIHDAAGPELRTACYGVPEVRPGVRCPTGEARITPGFELPASHVIHTVGPIYDADSNAPASLRFDCYSIFSCGRQKTTSSRHGTRKSKSAVSLSNAYRNSLRVARENNIHYIAFPAISCGVFGYPYEEAATVAISTIKEHCNAIKEVHFVLFTDDIYNVWLKKAGELLPN</sequence>
<dbReference type="SMR" id="A0A251RSF1"/>
<dbReference type="SUPFAM" id="SSF52949">
    <property type="entry name" value="Macro domain-like"/>
    <property type="match status" value="2"/>
</dbReference>
<dbReference type="FunCoup" id="A0A251RSF1">
    <property type="interactions" value="2492"/>
</dbReference>
<dbReference type="PROSITE" id="PS51154">
    <property type="entry name" value="MACRO"/>
    <property type="match status" value="2"/>
</dbReference>
<evidence type="ECO:0000259" key="1">
    <source>
        <dbReference type="PROSITE" id="PS51154"/>
    </source>
</evidence>
<dbReference type="AlphaFoldDB" id="A0A251RSF1"/>
<gene>
    <name evidence="2" type="ORF">HannXRQ_Chr17g0560751</name>
</gene>
<reference evidence="3" key="1">
    <citation type="journal article" date="2017" name="Nature">
        <title>The sunflower genome provides insights into oil metabolism, flowering and Asterid evolution.</title>
        <authorList>
            <person name="Badouin H."/>
            <person name="Gouzy J."/>
            <person name="Grassa C.J."/>
            <person name="Murat F."/>
            <person name="Staton S.E."/>
            <person name="Cottret L."/>
            <person name="Lelandais-Briere C."/>
            <person name="Owens G.L."/>
            <person name="Carrere S."/>
            <person name="Mayjonade B."/>
            <person name="Legrand L."/>
            <person name="Gill N."/>
            <person name="Kane N.C."/>
            <person name="Bowers J.E."/>
            <person name="Hubner S."/>
            <person name="Bellec A."/>
            <person name="Berard A."/>
            <person name="Berges H."/>
            <person name="Blanchet N."/>
            <person name="Boniface M.C."/>
            <person name="Brunel D."/>
            <person name="Catrice O."/>
            <person name="Chaidir N."/>
            <person name="Claudel C."/>
            <person name="Donnadieu C."/>
            <person name="Faraut T."/>
            <person name="Fievet G."/>
            <person name="Helmstetter N."/>
            <person name="King M."/>
            <person name="Knapp S.J."/>
            <person name="Lai Z."/>
            <person name="Le Paslier M.C."/>
            <person name="Lippi Y."/>
            <person name="Lorenzon L."/>
            <person name="Mandel J.R."/>
            <person name="Marage G."/>
            <person name="Marchand G."/>
            <person name="Marquand E."/>
            <person name="Bret-Mestries E."/>
            <person name="Morien E."/>
            <person name="Nambeesan S."/>
            <person name="Nguyen T."/>
            <person name="Pegot-Espagnet P."/>
            <person name="Pouilly N."/>
            <person name="Raftis F."/>
            <person name="Sallet E."/>
            <person name="Schiex T."/>
            <person name="Thomas J."/>
            <person name="Vandecasteele C."/>
            <person name="Vares D."/>
            <person name="Vear F."/>
            <person name="Vautrin S."/>
            <person name="Crespi M."/>
            <person name="Mangin B."/>
            <person name="Burke J.M."/>
            <person name="Salse J."/>
            <person name="Munos S."/>
            <person name="Vincourt P."/>
            <person name="Rieseberg L.H."/>
            <person name="Langlade N.B."/>
        </authorList>
    </citation>
    <scope>NUCLEOTIDE SEQUENCE [LARGE SCALE GENOMIC DNA]</scope>
    <source>
        <strain evidence="3">cv. SF193</strain>
    </source>
</reference>
<dbReference type="InParanoid" id="A0A251RSF1"/>
<dbReference type="InterPro" id="IPR043472">
    <property type="entry name" value="Macro_dom-like"/>
</dbReference>
<dbReference type="EMBL" id="CM007906">
    <property type="protein sequence ID" value="OTF87345.1"/>
    <property type="molecule type" value="Genomic_DNA"/>
</dbReference>
<dbReference type="Gene3D" id="3.40.220.10">
    <property type="entry name" value="Leucine Aminopeptidase, subunit E, domain 1"/>
    <property type="match status" value="2"/>
</dbReference>
<dbReference type="Proteomes" id="UP000215914">
    <property type="component" value="Chromosome 17"/>
</dbReference>
<dbReference type="SMART" id="SM00506">
    <property type="entry name" value="A1pp"/>
    <property type="match status" value="2"/>
</dbReference>
<dbReference type="CDD" id="cd02908">
    <property type="entry name" value="Macro_OAADPr_deacetylase"/>
    <property type="match status" value="2"/>
</dbReference>
<feature type="domain" description="Macro" evidence="1">
    <location>
        <begin position="57"/>
        <end position="242"/>
    </location>
</feature>
<evidence type="ECO:0000313" key="3">
    <source>
        <dbReference type="Proteomes" id="UP000215914"/>
    </source>
</evidence>
<feature type="domain" description="Macro" evidence="1">
    <location>
        <begin position="240"/>
        <end position="456"/>
    </location>
</feature>
<dbReference type="InterPro" id="IPR002589">
    <property type="entry name" value="Macro_dom"/>
</dbReference>
<dbReference type="PANTHER" id="PTHR11106">
    <property type="entry name" value="GANGLIOSIDE INDUCED DIFFERENTIATION ASSOCIATED PROTEIN 2-RELATED"/>
    <property type="match status" value="1"/>
</dbReference>
<organism evidence="2 3">
    <name type="scientific">Helianthus annuus</name>
    <name type="common">Common sunflower</name>
    <dbReference type="NCBI Taxonomy" id="4232"/>
    <lineage>
        <taxon>Eukaryota</taxon>
        <taxon>Viridiplantae</taxon>
        <taxon>Streptophyta</taxon>
        <taxon>Embryophyta</taxon>
        <taxon>Tracheophyta</taxon>
        <taxon>Spermatophyta</taxon>
        <taxon>Magnoliopsida</taxon>
        <taxon>eudicotyledons</taxon>
        <taxon>Gunneridae</taxon>
        <taxon>Pentapetalae</taxon>
        <taxon>asterids</taxon>
        <taxon>campanulids</taxon>
        <taxon>Asterales</taxon>
        <taxon>Asteraceae</taxon>
        <taxon>Asteroideae</taxon>
        <taxon>Heliantheae alliance</taxon>
        <taxon>Heliantheae</taxon>
        <taxon>Helianthus</taxon>
    </lineage>
</organism>
<evidence type="ECO:0000313" key="2">
    <source>
        <dbReference type="EMBL" id="OTF87345.1"/>
    </source>
</evidence>
<accession>A0A251RSF1</accession>